<dbReference type="Proteomes" id="UP000318733">
    <property type="component" value="Unassembled WGS sequence"/>
</dbReference>
<dbReference type="AlphaFoldDB" id="A0A556MWI4"/>
<proteinExistence type="predicted"/>
<protein>
    <recommendedName>
        <fullName evidence="2">LiaI-LiaF-like transmembrane region domain-containing protein</fullName>
    </recommendedName>
</protein>
<sequence length="329" mass="36114">MKNDKIIPGLVLILIGAVILLHNYGVIPFHWGNLFYLWPIFIVVAGINLIFAHNRSNSATALKIAVIVGGFCLIIFGNFDKKEHFWNKYNNNFNDNSDDDDNDDDNDSLSVTKVEGNSQFNTPFAANTKVARLSISGGGTTYTLSDTTNQLFTANTHEFKGKYEFTHNQKDSVADLNFSMKGRHGISFDFDDNDKDSSKSNSAVFKLNTAPEWDINIKTGATKLDFDLAKFKIRSLSLSGGAADFDVKLGQPLAATNVDVETGMSAVTIRIPANAACHIKSSTGLSSTNFEGFVKQDDGTYETAGFSSAKNKIYIKMSGGMADFKVKRY</sequence>
<feature type="transmembrane region" description="Helical" evidence="1">
    <location>
        <begin position="6"/>
        <end position="27"/>
    </location>
</feature>
<keyword evidence="4" id="KW-1185">Reference proteome</keyword>
<keyword evidence="1" id="KW-0812">Transmembrane</keyword>
<organism evidence="3 4">
    <name type="scientific">Mucilaginibacter corticis</name>
    <dbReference type="NCBI Taxonomy" id="2597670"/>
    <lineage>
        <taxon>Bacteria</taxon>
        <taxon>Pseudomonadati</taxon>
        <taxon>Bacteroidota</taxon>
        <taxon>Sphingobacteriia</taxon>
        <taxon>Sphingobacteriales</taxon>
        <taxon>Sphingobacteriaceae</taxon>
        <taxon>Mucilaginibacter</taxon>
    </lineage>
</organism>
<dbReference type="OrthoDB" id="941984at2"/>
<dbReference type="EMBL" id="VLPK01000001">
    <property type="protein sequence ID" value="TSJ44169.1"/>
    <property type="molecule type" value="Genomic_DNA"/>
</dbReference>
<feature type="transmembrane region" description="Helical" evidence="1">
    <location>
        <begin position="34"/>
        <end position="53"/>
    </location>
</feature>
<feature type="domain" description="LiaI-LiaF-like transmembrane region" evidence="2">
    <location>
        <begin position="6"/>
        <end position="50"/>
    </location>
</feature>
<feature type="transmembrane region" description="Helical" evidence="1">
    <location>
        <begin position="59"/>
        <end position="79"/>
    </location>
</feature>
<evidence type="ECO:0000259" key="2">
    <source>
        <dbReference type="Pfam" id="PF18917"/>
    </source>
</evidence>
<dbReference type="Pfam" id="PF18917">
    <property type="entry name" value="LiaI-LiaF-like_TM1"/>
    <property type="match status" value="1"/>
</dbReference>
<keyword evidence="1" id="KW-1133">Transmembrane helix</keyword>
<comment type="caution">
    <text evidence="3">The sequence shown here is derived from an EMBL/GenBank/DDBJ whole genome shotgun (WGS) entry which is preliminary data.</text>
</comment>
<dbReference type="InterPro" id="IPR043726">
    <property type="entry name" value="LiaI-LiaF-like_TM1"/>
</dbReference>
<accession>A0A556MWI4</accession>
<evidence type="ECO:0000256" key="1">
    <source>
        <dbReference type="SAM" id="Phobius"/>
    </source>
</evidence>
<reference evidence="3 4" key="1">
    <citation type="submission" date="2019-07" db="EMBL/GenBank/DDBJ databases">
        <authorList>
            <person name="Huq M.A."/>
        </authorList>
    </citation>
    <scope>NUCLEOTIDE SEQUENCE [LARGE SCALE GENOMIC DNA]</scope>
    <source>
        <strain evidence="3 4">MAH-19</strain>
    </source>
</reference>
<dbReference type="RefSeq" id="WP_144247733.1">
    <property type="nucleotide sequence ID" value="NZ_VLPK01000001.1"/>
</dbReference>
<name>A0A556MWI4_9SPHI</name>
<gene>
    <name evidence="3" type="ORF">FO440_08350</name>
</gene>
<evidence type="ECO:0000313" key="4">
    <source>
        <dbReference type="Proteomes" id="UP000318733"/>
    </source>
</evidence>
<keyword evidence="1" id="KW-0472">Membrane</keyword>
<evidence type="ECO:0000313" key="3">
    <source>
        <dbReference type="EMBL" id="TSJ44169.1"/>
    </source>
</evidence>